<accession>A0A9J6GTY2</accession>
<comment type="caution">
    <text evidence="1">The sequence shown here is derived from an EMBL/GenBank/DDBJ whole genome shotgun (WGS) entry which is preliminary data.</text>
</comment>
<gene>
    <name evidence="1" type="ORF">HPB48_003329</name>
</gene>
<reference evidence="1 2" key="1">
    <citation type="journal article" date="2020" name="Cell">
        <title>Large-Scale Comparative Analyses of Tick Genomes Elucidate Their Genetic Diversity and Vector Capacities.</title>
        <authorList>
            <consortium name="Tick Genome and Microbiome Consortium (TIGMIC)"/>
            <person name="Jia N."/>
            <person name="Wang J."/>
            <person name="Shi W."/>
            <person name="Du L."/>
            <person name="Sun Y."/>
            <person name="Zhan W."/>
            <person name="Jiang J.F."/>
            <person name="Wang Q."/>
            <person name="Zhang B."/>
            <person name="Ji P."/>
            <person name="Bell-Sakyi L."/>
            <person name="Cui X.M."/>
            <person name="Yuan T.T."/>
            <person name="Jiang B.G."/>
            <person name="Yang W.F."/>
            <person name="Lam T.T."/>
            <person name="Chang Q.C."/>
            <person name="Ding S.J."/>
            <person name="Wang X.J."/>
            <person name="Zhu J.G."/>
            <person name="Ruan X.D."/>
            <person name="Zhao L."/>
            <person name="Wei J.T."/>
            <person name="Ye R.Z."/>
            <person name="Que T.C."/>
            <person name="Du C.H."/>
            <person name="Zhou Y.H."/>
            <person name="Cheng J.X."/>
            <person name="Dai P.F."/>
            <person name="Guo W.B."/>
            <person name="Han X.H."/>
            <person name="Huang E.J."/>
            <person name="Li L.F."/>
            <person name="Wei W."/>
            <person name="Gao Y.C."/>
            <person name="Liu J.Z."/>
            <person name="Shao H.Z."/>
            <person name="Wang X."/>
            <person name="Wang C.C."/>
            <person name="Yang T.C."/>
            <person name="Huo Q.B."/>
            <person name="Li W."/>
            <person name="Chen H.Y."/>
            <person name="Chen S.E."/>
            <person name="Zhou L.G."/>
            <person name="Ni X.B."/>
            <person name="Tian J.H."/>
            <person name="Sheng Y."/>
            <person name="Liu T."/>
            <person name="Pan Y.S."/>
            <person name="Xia L.Y."/>
            <person name="Li J."/>
            <person name="Zhao F."/>
            <person name="Cao W.C."/>
        </authorList>
    </citation>
    <scope>NUCLEOTIDE SEQUENCE [LARGE SCALE GENOMIC DNA]</scope>
    <source>
        <strain evidence="1">HaeL-2018</strain>
    </source>
</reference>
<dbReference type="AlphaFoldDB" id="A0A9J6GTY2"/>
<dbReference type="EMBL" id="JABSTR010000008">
    <property type="protein sequence ID" value="KAH9378305.1"/>
    <property type="molecule type" value="Genomic_DNA"/>
</dbReference>
<name>A0A9J6GTY2_HAELO</name>
<evidence type="ECO:0000313" key="1">
    <source>
        <dbReference type="EMBL" id="KAH9378305.1"/>
    </source>
</evidence>
<sequence length="113" mass="12899">MLSEGNKNILHFLNRQLPDPRLFMHTNTWLCFEKKKYGEANVSIFKSAEELELAHLSKKKKRGADVRLSKRGVLVFLLQGSLRDGLKCCSIAEQRPQTSILGTHTKKTGFELK</sequence>
<organism evidence="1 2">
    <name type="scientific">Haemaphysalis longicornis</name>
    <name type="common">Bush tick</name>
    <dbReference type="NCBI Taxonomy" id="44386"/>
    <lineage>
        <taxon>Eukaryota</taxon>
        <taxon>Metazoa</taxon>
        <taxon>Ecdysozoa</taxon>
        <taxon>Arthropoda</taxon>
        <taxon>Chelicerata</taxon>
        <taxon>Arachnida</taxon>
        <taxon>Acari</taxon>
        <taxon>Parasitiformes</taxon>
        <taxon>Ixodida</taxon>
        <taxon>Ixodoidea</taxon>
        <taxon>Ixodidae</taxon>
        <taxon>Haemaphysalinae</taxon>
        <taxon>Haemaphysalis</taxon>
    </lineage>
</organism>
<evidence type="ECO:0000313" key="2">
    <source>
        <dbReference type="Proteomes" id="UP000821853"/>
    </source>
</evidence>
<keyword evidence="2" id="KW-1185">Reference proteome</keyword>
<dbReference type="VEuPathDB" id="VectorBase:HLOH_061691"/>
<protein>
    <submittedName>
        <fullName evidence="1">Uncharacterized protein</fullName>
    </submittedName>
</protein>
<proteinExistence type="predicted"/>
<dbReference type="Proteomes" id="UP000821853">
    <property type="component" value="Unassembled WGS sequence"/>
</dbReference>